<dbReference type="CDD" id="cd01465">
    <property type="entry name" value="vWA_subgroup"/>
    <property type="match status" value="1"/>
</dbReference>
<evidence type="ECO:0000313" key="3">
    <source>
        <dbReference type="Proteomes" id="UP000182466"/>
    </source>
</evidence>
<evidence type="ECO:0000313" key="2">
    <source>
        <dbReference type="EMBL" id="SFU14971.1"/>
    </source>
</evidence>
<dbReference type="InterPro" id="IPR002035">
    <property type="entry name" value="VWF_A"/>
</dbReference>
<dbReference type="RefSeq" id="WP_027262140.1">
    <property type="nucleotide sequence ID" value="NZ_FPAW01000034.1"/>
</dbReference>
<dbReference type="eggNOG" id="COG2304">
    <property type="taxonomic scope" value="Bacteria"/>
</dbReference>
<proteinExistence type="predicted"/>
<dbReference type="Pfam" id="PF12450">
    <property type="entry name" value="vWF_A"/>
    <property type="match status" value="1"/>
</dbReference>
<accession>A0A1I7DTD5</accession>
<dbReference type="OrthoDB" id="9805121at2"/>
<dbReference type="InterPro" id="IPR051266">
    <property type="entry name" value="CLCR"/>
</dbReference>
<dbReference type="STRING" id="999627.SAMN05216236_13419"/>
<reference evidence="2 3" key="1">
    <citation type="submission" date="2016-10" db="EMBL/GenBank/DDBJ databases">
        <authorList>
            <person name="de Groot N.N."/>
        </authorList>
    </citation>
    <scope>NUCLEOTIDE SEQUENCE [LARGE SCALE GENOMIC DNA]</scope>
    <source>
        <strain evidence="2 3">CGMCC 1.10959</strain>
    </source>
</reference>
<organism evidence="2 3">
    <name type="scientific">Sedimentitalea nanhaiensis</name>
    <dbReference type="NCBI Taxonomy" id="999627"/>
    <lineage>
        <taxon>Bacteria</taxon>
        <taxon>Pseudomonadati</taxon>
        <taxon>Pseudomonadota</taxon>
        <taxon>Alphaproteobacteria</taxon>
        <taxon>Rhodobacterales</taxon>
        <taxon>Paracoccaceae</taxon>
        <taxon>Sedimentitalea</taxon>
    </lineage>
</organism>
<dbReference type="EMBL" id="FPAW01000034">
    <property type="protein sequence ID" value="SFU14971.1"/>
    <property type="molecule type" value="Genomic_DNA"/>
</dbReference>
<sequence>MSDDLDDLKAAMRAPAPDAETRATHLALAQKNFDRLQESGAQVRPSSNRPRSGLWTGVRQMLTTLTSRGGLTATTAIVAVALVTLTPIRDMVLPPVGPVLTPAPAPVEDLAEAEMAVQQDRPAQGMDNMARPQLAKRAAQPMSGAVATPMAAPTITPPMPRRDITLPEADSERFANAPGNPVHITAETPVSTFSIDVDTASYAVVRNALLNGALPEPDMVRIEEMVNYFPYDYAAPDGDAPFRPTVSVSPTPWNAGTQLVQIGIQGALPAVADRPPLNLVFLIDTSGSMDQPGKLPLLKQSFALMLGQLRDRDQVAIVTYAGSAGQVLEPTPASERATILAALNRLDAGGSTAGQAGLQQAYATAAAMAEEGEVSRVILATDGDFNVGLSDPAALKAFIAEQRDSGTYLSVLGFGRGNLDDAAMQALAQNGNGQAAYIDTLAEAQKVLVDQLTGALFAIADDVKIQVEFNPAVIAEYRLIGYETRALRREDFNNDAVDAGEIGAGHAVTALYEVTPVGSAAQLSDSLRYGAAPVGGTADELGFLRLRYKVPGGDKSVLIEQAIPAGAAQSEAGFAAAIAGFGQLLRGGTYLGDWGYGDAIALANAHKGADAYGYRGEAVQLMRLAQSLAAR</sequence>
<dbReference type="InterPro" id="IPR021908">
    <property type="entry name" value="YfbK_C"/>
</dbReference>
<dbReference type="InterPro" id="IPR022156">
    <property type="entry name" value="Uncharacterised_YfbK_N"/>
</dbReference>
<dbReference type="Proteomes" id="UP000182466">
    <property type="component" value="Unassembled WGS sequence"/>
</dbReference>
<dbReference type="AlphaFoldDB" id="A0A1I7DTD5"/>
<feature type="domain" description="VWFA" evidence="1">
    <location>
        <begin position="278"/>
        <end position="456"/>
    </location>
</feature>
<dbReference type="SMART" id="SM00327">
    <property type="entry name" value="VWA"/>
    <property type="match status" value="1"/>
</dbReference>
<dbReference type="SUPFAM" id="SSF53300">
    <property type="entry name" value="vWA-like"/>
    <property type="match status" value="1"/>
</dbReference>
<dbReference type="PROSITE" id="PS50234">
    <property type="entry name" value="VWFA"/>
    <property type="match status" value="1"/>
</dbReference>
<dbReference type="PANTHER" id="PTHR10579:SF43">
    <property type="entry name" value="ZINC FINGER (C3HC4-TYPE RING FINGER) FAMILY PROTEIN"/>
    <property type="match status" value="1"/>
</dbReference>
<dbReference type="Pfam" id="PF00092">
    <property type="entry name" value="VWA"/>
    <property type="match status" value="1"/>
</dbReference>
<dbReference type="Pfam" id="PF12034">
    <property type="entry name" value="YfbK_C"/>
    <property type="match status" value="1"/>
</dbReference>
<evidence type="ECO:0000259" key="1">
    <source>
        <dbReference type="PROSITE" id="PS50234"/>
    </source>
</evidence>
<dbReference type="PANTHER" id="PTHR10579">
    <property type="entry name" value="CALCIUM-ACTIVATED CHLORIDE CHANNEL REGULATOR"/>
    <property type="match status" value="1"/>
</dbReference>
<dbReference type="InterPro" id="IPR036465">
    <property type="entry name" value="vWFA_dom_sf"/>
</dbReference>
<keyword evidence="3" id="KW-1185">Reference proteome</keyword>
<dbReference type="Gene3D" id="3.40.50.410">
    <property type="entry name" value="von Willebrand factor, type A domain"/>
    <property type="match status" value="1"/>
</dbReference>
<protein>
    <submittedName>
        <fullName evidence="2">Ca-activated chloride channel family protein</fullName>
    </submittedName>
</protein>
<name>A0A1I7DTD5_9RHOB</name>
<gene>
    <name evidence="2" type="ORF">SAMN05216236_13419</name>
</gene>